<dbReference type="InterPro" id="IPR036259">
    <property type="entry name" value="MFS_trans_sf"/>
</dbReference>
<evidence type="ECO:0000256" key="6">
    <source>
        <dbReference type="ARBA" id="ARBA00023136"/>
    </source>
</evidence>
<sequence length="426" mass="43449">MTRAMGAAMRRIHVGNALSAFGLGFTVPYLYVYVAQVRGLGPMTAGLVLAVFAVAALIVLPLAGRAIVRRGALPVLLSALLTAAIGSLSLGLSASAATVLLSAAALGAGQAVMQPALATMIVDCSGPETRSRAFAMQFFLQNLGLGVGGLIGGHLVDPTKAGSFTLLFAIQAVMFLLLVVVMSTVRMPRSPRIDGTPAQSAKGSWKQLLGNRAMVQLCVLGFVLFFACYGQFESGLSAYGVEAAGISTSTLGTALAANTLVIVVAQFAVLRFVERRKRSRVIASVGLIWAVAWAVAGYAGLGGASQEMATAAFVSTYALFGLGEAMLSPTLAPLVADLAPAGMAGQYNSAFALVKQLALAVGPAVGGPMAASLHAPYIVVFLLFSLGITVLALRLGRRLTAVQDQPSAAGSRVVAQGGAETAPAPA</sequence>
<dbReference type="Proteomes" id="UP001501845">
    <property type="component" value="Unassembled WGS sequence"/>
</dbReference>
<protein>
    <submittedName>
        <fullName evidence="9">MFS transporter</fullName>
    </submittedName>
</protein>
<feature type="transmembrane region" description="Helical" evidence="7">
    <location>
        <begin position="161"/>
        <end position="182"/>
    </location>
</feature>
<evidence type="ECO:0000313" key="9">
    <source>
        <dbReference type="EMBL" id="GAA4121004.1"/>
    </source>
</evidence>
<dbReference type="InterPro" id="IPR020846">
    <property type="entry name" value="MFS_dom"/>
</dbReference>
<dbReference type="SUPFAM" id="SSF103473">
    <property type="entry name" value="MFS general substrate transporter"/>
    <property type="match status" value="1"/>
</dbReference>
<feature type="transmembrane region" description="Helical" evidence="7">
    <location>
        <begin position="134"/>
        <end position="155"/>
    </location>
</feature>
<keyword evidence="2" id="KW-0813">Transport</keyword>
<evidence type="ECO:0000256" key="7">
    <source>
        <dbReference type="SAM" id="Phobius"/>
    </source>
</evidence>
<feature type="transmembrane region" description="Helical" evidence="7">
    <location>
        <begin position="12"/>
        <end position="31"/>
    </location>
</feature>
<dbReference type="PANTHER" id="PTHR23517:SF2">
    <property type="entry name" value="MULTIDRUG RESISTANCE PROTEIN MDTH"/>
    <property type="match status" value="1"/>
</dbReference>
<feature type="transmembrane region" description="Helical" evidence="7">
    <location>
        <begin position="100"/>
        <end position="122"/>
    </location>
</feature>
<evidence type="ECO:0000256" key="1">
    <source>
        <dbReference type="ARBA" id="ARBA00004651"/>
    </source>
</evidence>
<keyword evidence="6 7" id="KW-0472">Membrane</keyword>
<dbReference type="InterPro" id="IPR011701">
    <property type="entry name" value="MFS"/>
</dbReference>
<evidence type="ECO:0000256" key="2">
    <source>
        <dbReference type="ARBA" id="ARBA00022448"/>
    </source>
</evidence>
<comment type="caution">
    <text evidence="9">The sequence shown here is derived from an EMBL/GenBank/DDBJ whole genome shotgun (WGS) entry which is preliminary data.</text>
</comment>
<proteinExistence type="predicted"/>
<reference evidence="10" key="1">
    <citation type="journal article" date="2019" name="Int. J. Syst. Evol. Microbiol.">
        <title>The Global Catalogue of Microorganisms (GCM) 10K type strain sequencing project: providing services to taxonomists for standard genome sequencing and annotation.</title>
        <authorList>
            <consortium name="The Broad Institute Genomics Platform"/>
            <consortium name="The Broad Institute Genome Sequencing Center for Infectious Disease"/>
            <person name="Wu L."/>
            <person name="Ma J."/>
        </authorList>
    </citation>
    <scope>NUCLEOTIDE SEQUENCE [LARGE SCALE GENOMIC DNA]</scope>
    <source>
        <strain evidence="10">JCM 17589</strain>
    </source>
</reference>
<keyword evidence="5 7" id="KW-1133">Transmembrane helix</keyword>
<accession>A0ABP7XLF3</accession>
<organism evidence="9 10">
    <name type="scientific">Streptomyces tunisiensis</name>
    <dbReference type="NCBI Taxonomy" id="948699"/>
    <lineage>
        <taxon>Bacteria</taxon>
        <taxon>Bacillati</taxon>
        <taxon>Actinomycetota</taxon>
        <taxon>Actinomycetes</taxon>
        <taxon>Kitasatosporales</taxon>
        <taxon>Streptomycetaceae</taxon>
        <taxon>Streptomyces</taxon>
    </lineage>
</organism>
<evidence type="ECO:0000256" key="5">
    <source>
        <dbReference type="ARBA" id="ARBA00022989"/>
    </source>
</evidence>
<evidence type="ECO:0000256" key="3">
    <source>
        <dbReference type="ARBA" id="ARBA00022475"/>
    </source>
</evidence>
<feature type="domain" description="Major facilitator superfamily (MFS) profile" evidence="8">
    <location>
        <begin position="8"/>
        <end position="399"/>
    </location>
</feature>
<dbReference type="PANTHER" id="PTHR23517">
    <property type="entry name" value="RESISTANCE PROTEIN MDTM, PUTATIVE-RELATED-RELATED"/>
    <property type="match status" value="1"/>
</dbReference>
<evidence type="ECO:0000259" key="8">
    <source>
        <dbReference type="PROSITE" id="PS50850"/>
    </source>
</evidence>
<feature type="transmembrane region" description="Helical" evidence="7">
    <location>
        <begin position="281"/>
        <end position="301"/>
    </location>
</feature>
<gene>
    <name evidence="9" type="ORF">GCM10022285_00140</name>
</gene>
<dbReference type="EMBL" id="BAABBU010000001">
    <property type="protein sequence ID" value="GAA4121004.1"/>
    <property type="molecule type" value="Genomic_DNA"/>
</dbReference>
<name>A0ABP7XLF3_9ACTN</name>
<dbReference type="Pfam" id="PF07690">
    <property type="entry name" value="MFS_1"/>
    <property type="match status" value="1"/>
</dbReference>
<feature type="transmembrane region" description="Helical" evidence="7">
    <location>
        <begin position="75"/>
        <end position="94"/>
    </location>
</feature>
<comment type="subcellular location">
    <subcellularLocation>
        <location evidence="1">Cell membrane</location>
        <topology evidence="1">Multi-pass membrane protein</topology>
    </subcellularLocation>
</comment>
<keyword evidence="10" id="KW-1185">Reference proteome</keyword>
<feature type="transmembrane region" description="Helical" evidence="7">
    <location>
        <begin position="244"/>
        <end position="269"/>
    </location>
</feature>
<dbReference type="PROSITE" id="PS50850">
    <property type="entry name" value="MFS"/>
    <property type="match status" value="1"/>
</dbReference>
<keyword evidence="4 7" id="KW-0812">Transmembrane</keyword>
<feature type="transmembrane region" description="Helical" evidence="7">
    <location>
        <begin position="375"/>
        <end position="393"/>
    </location>
</feature>
<evidence type="ECO:0000313" key="10">
    <source>
        <dbReference type="Proteomes" id="UP001501845"/>
    </source>
</evidence>
<dbReference type="InterPro" id="IPR050171">
    <property type="entry name" value="MFS_Transporters"/>
</dbReference>
<feature type="transmembrane region" description="Helical" evidence="7">
    <location>
        <begin position="43"/>
        <end position="63"/>
    </location>
</feature>
<keyword evidence="3" id="KW-1003">Cell membrane</keyword>
<evidence type="ECO:0000256" key="4">
    <source>
        <dbReference type="ARBA" id="ARBA00022692"/>
    </source>
</evidence>
<feature type="transmembrane region" description="Helical" evidence="7">
    <location>
        <begin position="213"/>
        <end position="232"/>
    </location>
</feature>
<dbReference type="Gene3D" id="1.20.1250.20">
    <property type="entry name" value="MFS general substrate transporter like domains"/>
    <property type="match status" value="1"/>
</dbReference>